<comment type="caution">
    <text evidence="2">The sequence shown here is derived from an EMBL/GenBank/DDBJ whole genome shotgun (WGS) entry which is preliminary data.</text>
</comment>
<sequence length="160" mass="17182">LVFDIKGSRDIEKVEGHTINQHGEHKEPNTITGIADAKESETEDPGQHGNHHDPLDAEALHEEGDEKNTAGFTDLGEGYKDTGMLHTEGRGILGFTGKTANKGVGITVGNLKGYAQEHGENEENRHFSFLEKTECIQTQGLYQTALCLAIASGTGGKGRA</sequence>
<feature type="non-terminal residue" evidence="2">
    <location>
        <position position="1"/>
    </location>
</feature>
<name>J9G9P8_9ZZZZ</name>
<gene>
    <name evidence="2" type="ORF">EVA_08347</name>
</gene>
<feature type="compositionally biased region" description="Basic and acidic residues" evidence="1">
    <location>
        <begin position="50"/>
        <end position="68"/>
    </location>
</feature>
<accession>J9G9P8</accession>
<evidence type="ECO:0000256" key="1">
    <source>
        <dbReference type="SAM" id="MobiDB-lite"/>
    </source>
</evidence>
<protein>
    <submittedName>
        <fullName evidence="2">Uncharacterized protein</fullName>
    </submittedName>
</protein>
<feature type="region of interest" description="Disordered" evidence="1">
    <location>
        <begin position="38"/>
        <end position="77"/>
    </location>
</feature>
<dbReference type="EMBL" id="AMCI01002121">
    <property type="protein sequence ID" value="EJX03549.1"/>
    <property type="molecule type" value="Genomic_DNA"/>
</dbReference>
<reference evidence="2" key="1">
    <citation type="journal article" date="2012" name="PLoS ONE">
        <title>Gene sets for utilization of primary and secondary nutrition supplies in the distal gut of endangered iberian lynx.</title>
        <authorList>
            <person name="Alcaide M."/>
            <person name="Messina E."/>
            <person name="Richter M."/>
            <person name="Bargiela R."/>
            <person name="Peplies J."/>
            <person name="Huws S.A."/>
            <person name="Newbold C.J."/>
            <person name="Golyshin P.N."/>
            <person name="Simon M.A."/>
            <person name="Lopez G."/>
            <person name="Yakimov M.M."/>
            <person name="Ferrer M."/>
        </authorList>
    </citation>
    <scope>NUCLEOTIDE SEQUENCE</scope>
</reference>
<dbReference type="AlphaFoldDB" id="J9G9P8"/>
<organism evidence="2">
    <name type="scientific">gut metagenome</name>
    <dbReference type="NCBI Taxonomy" id="749906"/>
    <lineage>
        <taxon>unclassified sequences</taxon>
        <taxon>metagenomes</taxon>
        <taxon>organismal metagenomes</taxon>
    </lineage>
</organism>
<evidence type="ECO:0000313" key="2">
    <source>
        <dbReference type="EMBL" id="EJX03549.1"/>
    </source>
</evidence>
<proteinExistence type="predicted"/>